<dbReference type="GO" id="GO:0043161">
    <property type="term" value="P:proteasome-mediated ubiquitin-dependent protein catabolic process"/>
    <property type="evidence" value="ECO:0007669"/>
    <property type="project" value="InterPro"/>
</dbReference>
<dbReference type="GO" id="GO:0016579">
    <property type="term" value="P:protein deubiquitination"/>
    <property type="evidence" value="ECO:0007669"/>
    <property type="project" value="InterPro"/>
</dbReference>
<dbReference type="GO" id="GO:0070628">
    <property type="term" value="F:proteasome binding"/>
    <property type="evidence" value="ECO:0007669"/>
    <property type="project" value="TreeGrafter"/>
</dbReference>
<keyword evidence="3 6" id="KW-0833">Ubl conjugation pathway</keyword>
<comment type="similarity">
    <text evidence="6">Belongs to the peptidase C19 family.</text>
</comment>
<dbReference type="EMBL" id="RRYP01008188">
    <property type="protein sequence ID" value="TNV79952.1"/>
    <property type="molecule type" value="Genomic_DNA"/>
</dbReference>
<dbReference type="PROSITE" id="PS00972">
    <property type="entry name" value="USP_1"/>
    <property type="match status" value="1"/>
</dbReference>
<evidence type="ECO:0000313" key="10">
    <source>
        <dbReference type="Proteomes" id="UP000785679"/>
    </source>
</evidence>
<dbReference type="SUPFAM" id="SSF54001">
    <property type="entry name" value="Cysteine proteinases"/>
    <property type="match status" value="1"/>
</dbReference>
<accession>A0A8J8T2L3</accession>
<dbReference type="InterPro" id="IPR029071">
    <property type="entry name" value="Ubiquitin-like_domsf"/>
</dbReference>
<evidence type="ECO:0000259" key="7">
    <source>
        <dbReference type="PROSITE" id="PS50053"/>
    </source>
</evidence>
<dbReference type="OrthoDB" id="333239at2759"/>
<dbReference type="GO" id="GO:0061136">
    <property type="term" value="P:regulation of proteasomal protein catabolic process"/>
    <property type="evidence" value="ECO:0007669"/>
    <property type="project" value="TreeGrafter"/>
</dbReference>
<evidence type="ECO:0000256" key="1">
    <source>
        <dbReference type="ARBA" id="ARBA00000707"/>
    </source>
</evidence>
<dbReference type="Pfam" id="PF00443">
    <property type="entry name" value="UCH"/>
    <property type="match status" value="1"/>
</dbReference>
<dbReference type="InterPro" id="IPR044635">
    <property type="entry name" value="UBP14-like"/>
</dbReference>
<dbReference type="PROSITE" id="PS00299">
    <property type="entry name" value="UBIQUITIN_1"/>
    <property type="match status" value="1"/>
</dbReference>
<evidence type="ECO:0000256" key="2">
    <source>
        <dbReference type="ARBA" id="ARBA00022670"/>
    </source>
</evidence>
<dbReference type="InterPro" id="IPR019954">
    <property type="entry name" value="Ubiquitin_CS"/>
</dbReference>
<dbReference type="InterPro" id="IPR028889">
    <property type="entry name" value="USP"/>
</dbReference>
<dbReference type="EC" id="3.4.19.12" evidence="6"/>
<comment type="caution">
    <text evidence="9">The sequence shown here is derived from an EMBL/GenBank/DDBJ whole genome shotgun (WGS) entry which is preliminary data.</text>
</comment>
<proteinExistence type="inferred from homology"/>
<dbReference type="Gene3D" id="3.10.20.90">
    <property type="entry name" value="Phosphatidylinositol 3-kinase Catalytic Subunit, Chain A, domain 1"/>
    <property type="match status" value="1"/>
</dbReference>
<dbReference type="SMART" id="SM00213">
    <property type="entry name" value="UBQ"/>
    <property type="match status" value="1"/>
</dbReference>
<dbReference type="GO" id="GO:0004843">
    <property type="term" value="F:cysteine-type deubiquitinase activity"/>
    <property type="evidence" value="ECO:0007669"/>
    <property type="project" value="UniProtKB-UniRule"/>
</dbReference>
<comment type="catalytic activity">
    <reaction evidence="1 6">
        <text>Thiol-dependent hydrolysis of ester, thioester, amide, peptide and isopeptide bonds formed by the C-terminal Gly of ubiquitin (a 76-residue protein attached to proteins as an intracellular targeting signal).</text>
        <dbReference type="EC" id="3.4.19.12"/>
    </reaction>
</comment>
<keyword evidence="10" id="KW-1185">Reference proteome</keyword>
<evidence type="ECO:0000256" key="6">
    <source>
        <dbReference type="RuleBase" id="RU366025"/>
    </source>
</evidence>
<sequence length="513" mass="57969">MIKVQVKWNKTTFDNLEIDAALGVEVLKAQLFDLSNVPVDKQKLMFKGKILKDDTDMVALGITTGSQLLMMGTAIGGELKKPETVIKFVEDMTPEERARILHEKTGEALPAGLVNLGNTCYMNATVQSLKRVNELKDALKNYNPAPGQQAVFDQGTIMSKAGKGLFTNLDFKGEPFEPVQFVQAMRTVYPQFDETDDHGHHKQQDAEECYTSLLSAFKSALTLPPEERAESGFNDLIEKLFSIELVTTLKNKEEPEEPVEEKKEQVLRLSCHIDSSTNHVNHVSEGIKLSLEGDIEKQSALLGRNCVYFKQQKVNKLPSYLTVHFVRFYWKKDSVTSGTKAGKAKILKSVQFPKVLDVYDHCTDELKKSLDLGREFERKLREEEDARRLTGKADAEMKDEEQKVVATKPIDKFMQKAQEIKRADEDLYRPHGQGLDAGHYQLVAVVTHKGRSADGGHYVGWVHKSGDEWLQYDDDIVTTVKVDEILMLKGGGDWHTAYLCIYRKLEVCKPQQE</sequence>
<dbReference type="AlphaFoldDB" id="A0A8J8T2L3"/>
<evidence type="ECO:0000256" key="3">
    <source>
        <dbReference type="ARBA" id="ARBA00022786"/>
    </source>
</evidence>
<evidence type="ECO:0000256" key="4">
    <source>
        <dbReference type="ARBA" id="ARBA00022801"/>
    </source>
</evidence>
<keyword evidence="2 6" id="KW-0645">Protease</keyword>
<gene>
    <name evidence="9" type="ORF">FGO68_gene14072</name>
</gene>
<dbReference type="Proteomes" id="UP000785679">
    <property type="component" value="Unassembled WGS sequence"/>
</dbReference>
<feature type="domain" description="USP" evidence="8">
    <location>
        <begin position="111"/>
        <end position="505"/>
    </location>
</feature>
<dbReference type="InterPro" id="IPR018200">
    <property type="entry name" value="USP_CS"/>
</dbReference>
<name>A0A8J8T2L3_HALGN</name>
<reference evidence="9" key="1">
    <citation type="submission" date="2019-06" db="EMBL/GenBank/DDBJ databases">
        <authorList>
            <person name="Zheng W."/>
        </authorList>
    </citation>
    <scope>NUCLEOTIDE SEQUENCE</scope>
    <source>
        <strain evidence="9">QDHG01</strain>
    </source>
</reference>
<evidence type="ECO:0000313" key="9">
    <source>
        <dbReference type="EMBL" id="TNV79952.1"/>
    </source>
</evidence>
<organism evidence="9 10">
    <name type="scientific">Halteria grandinella</name>
    <dbReference type="NCBI Taxonomy" id="5974"/>
    <lineage>
        <taxon>Eukaryota</taxon>
        <taxon>Sar</taxon>
        <taxon>Alveolata</taxon>
        <taxon>Ciliophora</taxon>
        <taxon>Intramacronucleata</taxon>
        <taxon>Spirotrichea</taxon>
        <taxon>Stichotrichia</taxon>
        <taxon>Sporadotrichida</taxon>
        <taxon>Halteriidae</taxon>
        <taxon>Halteria</taxon>
    </lineage>
</organism>
<dbReference type="PANTHER" id="PTHR43982:SF1">
    <property type="entry name" value="UBIQUITIN CARBOXYL-TERMINAL HYDROLASE 14"/>
    <property type="match status" value="1"/>
</dbReference>
<dbReference type="PROSITE" id="PS50235">
    <property type="entry name" value="USP_3"/>
    <property type="match status" value="1"/>
</dbReference>
<protein>
    <recommendedName>
        <fullName evidence="6">Ubiquitin carboxyl-terminal hydrolase</fullName>
        <ecNumber evidence="6">3.4.19.12</ecNumber>
    </recommendedName>
</protein>
<evidence type="ECO:0000256" key="5">
    <source>
        <dbReference type="ARBA" id="ARBA00022807"/>
    </source>
</evidence>
<keyword evidence="5 6" id="KW-0788">Thiol protease</keyword>
<dbReference type="InterPro" id="IPR038765">
    <property type="entry name" value="Papain-like_cys_pep_sf"/>
</dbReference>
<dbReference type="InterPro" id="IPR000626">
    <property type="entry name" value="Ubiquitin-like_dom"/>
</dbReference>
<dbReference type="CDD" id="cd16104">
    <property type="entry name" value="Ubl_USP14_like"/>
    <property type="match status" value="1"/>
</dbReference>
<dbReference type="SUPFAM" id="SSF54236">
    <property type="entry name" value="Ubiquitin-like"/>
    <property type="match status" value="1"/>
</dbReference>
<feature type="domain" description="Ubiquitin-like" evidence="7">
    <location>
        <begin position="2"/>
        <end position="77"/>
    </location>
</feature>
<dbReference type="InterPro" id="IPR001394">
    <property type="entry name" value="Peptidase_C19_UCH"/>
</dbReference>
<dbReference type="Pfam" id="PF00240">
    <property type="entry name" value="ubiquitin"/>
    <property type="match status" value="1"/>
</dbReference>
<dbReference type="Gene3D" id="3.90.70.10">
    <property type="entry name" value="Cysteine proteinases"/>
    <property type="match status" value="1"/>
</dbReference>
<dbReference type="PANTHER" id="PTHR43982">
    <property type="entry name" value="UBIQUITIN CARBOXYL-TERMINAL HYDROLASE"/>
    <property type="match status" value="1"/>
</dbReference>
<keyword evidence="4 6" id="KW-0378">Hydrolase</keyword>
<evidence type="ECO:0000259" key="8">
    <source>
        <dbReference type="PROSITE" id="PS50235"/>
    </source>
</evidence>
<dbReference type="PROSITE" id="PS00973">
    <property type="entry name" value="USP_2"/>
    <property type="match status" value="1"/>
</dbReference>
<dbReference type="PROSITE" id="PS50053">
    <property type="entry name" value="UBIQUITIN_2"/>
    <property type="match status" value="1"/>
</dbReference>